<dbReference type="Proteomes" id="UP000198908">
    <property type="component" value="Unassembled WGS sequence"/>
</dbReference>
<accession>A0A1G6V145</accession>
<dbReference type="EMBL" id="FMYQ01000020">
    <property type="protein sequence ID" value="SDD47221.1"/>
    <property type="molecule type" value="Genomic_DNA"/>
</dbReference>
<keyword evidence="9" id="KW-1185">Reference proteome</keyword>
<dbReference type="SUPFAM" id="SSF51679">
    <property type="entry name" value="Bacterial luciferase-like"/>
    <property type="match status" value="1"/>
</dbReference>
<organism evidence="8 9">
    <name type="scientific">Paraburkholderia lycopersici</name>
    <dbReference type="NCBI Taxonomy" id="416944"/>
    <lineage>
        <taxon>Bacteria</taxon>
        <taxon>Pseudomonadati</taxon>
        <taxon>Pseudomonadota</taxon>
        <taxon>Betaproteobacteria</taxon>
        <taxon>Burkholderiales</taxon>
        <taxon>Burkholderiaceae</taxon>
        <taxon>Paraburkholderia</taxon>
    </lineage>
</organism>
<reference evidence="9" key="1">
    <citation type="submission" date="2016-09" db="EMBL/GenBank/DDBJ databases">
        <authorList>
            <person name="Varghese N."/>
            <person name="Submissions S."/>
        </authorList>
    </citation>
    <scope>NUCLEOTIDE SEQUENCE [LARGE SCALE GENOMIC DNA]</scope>
    <source>
        <strain evidence="9">TNe-862</strain>
    </source>
</reference>
<sequence>MLFTMSQPAGARRGHLRLGAFLYPTGHHIAAWRHPHANANAGSDFGHYVELARAAEAAKFDLVFLADGSGTRGDNADFLSRTAHSYVAQFEPITLLSALAAVTQHIGLVGTASTSFNEPFHLARKFASLDHISGGRAGWNLVTSSSEHEARNFGFDEHLAHATRYERAAEFADVVAGLWDSWDDDAFLHDKAAGRFFDPQKRHVLGHRGEFFKVRGPLNVARAPQGRPVIVQAGSSEAGKALAARTAEVIFTAQQTLEDAVAFYADVKGRMAQYGREPGDLKIMPGVMPVVGRTEAEAREKFEALQTLIDPAVGLAMVSTLTGGFDLSGYPLDGPIPELPETNASKSRQALTLTLARRENLTIRELYLRVAGARGHWQLVGTPEQIADALEERFVNYGADGYNVMPALLPDSLTDFIELVLPELRRRGRFRSEYDGRTLREHLGLKRPASRYAREAVDRSVV</sequence>
<name>A0A1G6V145_9BURK</name>
<evidence type="ECO:0000256" key="5">
    <source>
        <dbReference type="ARBA" id="ARBA00033748"/>
    </source>
</evidence>
<keyword evidence="4 8" id="KW-0503">Monooxygenase</keyword>
<evidence type="ECO:0000259" key="7">
    <source>
        <dbReference type="Pfam" id="PF00296"/>
    </source>
</evidence>
<evidence type="ECO:0000256" key="2">
    <source>
        <dbReference type="ARBA" id="ARBA00022643"/>
    </source>
</evidence>
<evidence type="ECO:0000256" key="4">
    <source>
        <dbReference type="ARBA" id="ARBA00023033"/>
    </source>
</evidence>
<dbReference type="AlphaFoldDB" id="A0A1G6V145"/>
<feature type="binding site" evidence="6">
    <location>
        <position position="165"/>
    </location>
    <ligand>
        <name>FMN</name>
        <dbReference type="ChEBI" id="CHEBI:58210"/>
    </ligand>
</feature>
<keyword evidence="2 6" id="KW-0288">FMN</keyword>
<dbReference type="Pfam" id="PF00296">
    <property type="entry name" value="Bac_luciferase"/>
    <property type="match status" value="1"/>
</dbReference>
<evidence type="ECO:0000256" key="3">
    <source>
        <dbReference type="ARBA" id="ARBA00023002"/>
    </source>
</evidence>
<dbReference type="STRING" id="416944.SAMN05421548_1202"/>
<feature type="binding site" evidence="6">
    <location>
        <position position="235"/>
    </location>
    <ligand>
        <name>FMN</name>
        <dbReference type="ChEBI" id="CHEBI:58210"/>
    </ligand>
</feature>
<dbReference type="InterPro" id="IPR016215">
    <property type="entry name" value="NTA_MOA"/>
</dbReference>
<dbReference type="PANTHER" id="PTHR30011:SF16">
    <property type="entry name" value="C2H2 FINGER DOMAIN TRANSCRIPTION FACTOR (EUROFUNG)-RELATED"/>
    <property type="match status" value="1"/>
</dbReference>
<evidence type="ECO:0000313" key="8">
    <source>
        <dbReference type="EMBL" id="SDD47221.1"/>
    </source>
</evidence>
<feature type="binding site" evidence="6">
    <location>
        <position position="236"/>
    </location>
    <ligand>
        <name>FMN</name>
        <dbReference type="ChEBI" id="CHEBI:58210"/>
    </ligand>
</feature>
<dbReference type="NCBIfam" id="TIGR03860">
    <property type="entry name" value="FMN_nitrolo"/>
    <property type="match status" value="1"/>
</dbReference>
<feature type="domain" description="Luciferase-like" evidence="7">
    <location>
        <begin position="35"/>
        <end position="400"/>
    </location>
</feature>
<dbReference type="InterPro" id="IPR051260">
    <property type="entry name" value="Diverse_substr_monoxygenases"/>
</dbReference>
<dbReference type="GO" id="GO:0016705">
    <property type="term" value="F:oxidoreductase activity, acting on paired donors, with incorporation or reduction of molecular oxygen"/>
    <property type="evidence" value="ECO:0007669"/>
    <property type="project" value="InterPro"/>
</dbReference>
<proteinExistence type="inferred from homology"/>
<feature type="binding site" evidence="6">
    <location>
        <position position="111"/>
    </location>
    <ligand>
        <name>FMN</name>
        <dbReference type="ChEBI" id="CHEBI:58210"/>
    </ligand>
</feature>
<keyword evidence="3" id="KW-0560">Oxidoreductase</keyword>
<protein>
    <submittedName>
        <fullName evidence="8">FMN-dependent oxidoreductase, nitrilotriacetate monooxygenase family</fullName>
    </submittedName>
</protein>
<dbReference type="Gene3D" id="3.20.20.30">
    <property type="entry name" value="Luciferase-like domain"/>
    <property type="match status" value="1"/>
</dbReference>
<comment type="similarity">
    <text evidence="5">Belongs to the NtaA/SnaA/DszA monooxygenase family.</text>
</comment>
<evidence type="ECO:0000256" key="6">
    <source>
        <dbReference type="PIRSR" id="PIRSR000337-1"/>
    </source>
</evidence>
<dbReference type="InterPro" id="IPR036661">
    <property type="entry name" value="Luciferase-like_sf"/>
</dbReference>
<dbReference type="GO" id="GO:0004497">
    <property type="term" value="F:monooxygenase activity"/>
    <property type="evidence" value="ECO:0007669"/>
    <property type="project" value="UniProtKB-KW"/>
</dbReference>
<feature type="binding site" evidence="6">
    <location>
        <position position="161"/>
    </location>
    <ligand>
        <name>FMN</name>
        <dbReference type="ChEBI" id="CHEBI:58210"/>
    </ligand>
</feature>
<dbReference type="PANTHER" id="PTHR30011">
    <property type="entry name" value="ALKANESULFONATE MONOOXYGENASE-RELATED"/>
    <property type="match status" value="1"/>
</dbReference>
<dbReference type="CDD" id="cd01095">
    <property type="entry name" value="Nitrilotriacetate_monoxgenase"/>
    <property type="match status" value="1"/>
</dbReference>
<dbReference type="InterPro" id="IPR011251">
    <property type="entry name" value="Luciferase-like_dom"/>
</dbReference>
<evidence type="ECO:0000256" key="1">
    <source>
        <dbReference type="ARBA" id="ARBA00022630"/>
    </source>
</evidence>
<feature type="binding site" evidence="6">
    <location>
        <position position="67"/>
    </location>
    <ligand>
        <name>FMN</name>
        <dbReference type="ChEBI" id="CHEBI:58210"/>
    </ligand>
</feature>
<dbReference type="PIRSF" id="PIRSF000337">
    <property type="entry name" value="NTA_MOA"/>
    <property type="match status" value="1"/>
</dbReference>
<evidence type="ECO:0000313" key="9">
    <source>
        <dbReference type="Proteomes" id="UP000198908"/>
    </source>
</evidence>
<gene>
    <name evidence="8" type="ORF">SAMN05421548_1202</name>
</gene>
<keyword evidence="1 6" id="KW-0285">Flavoprotein</keyword>